<comment type="catalytic activity">
    <reaction evidence="10">
        <text>uridine(54) in tRNA + (6R)-5,10-methylene-5,6,7,8-tetrahydrofolate + NADPH + H(+) = 5-methyluridine(54) in tRNA + (6S)-5,6,7,8-tetrahydrofolate + NADP(+)</text>
        <dbReference type="Rhea" id="RHEA:62372"/>
        <dbReference type="Rhea" id="RHEA-COMP:10167"/>
        <dbReference type="Rhea" id="RHEA-COMP:10193"/>
        <dbReference type="ChEBI" id="CHEBI:15378"/>
        <dbReference type="ChEBI" id="CHEBI:15636"/>
        <dbReference type="ChEBI" id="CHEBI:57453"/>
        <dbReference type="ChEBI" id="CHEBI:57783"/>
        <dbReference type="ChEBI" id="CHEBI:58349"/>
        <dbReference type="ChEBI" id="CHEBI:65315"/>
        <dbReference type="ChEBI" id="CHEBI:74447"/>
        <dbReference type="EC" id="2.1.1.74"/>
    </reaction>
</comment>
<feature type="domain" description="MnmG N-terminal" evidence="11">
    <location>
        <begin position="5"/>
        <end position="366"/>
    </location>
</feature>
<keyword evidence="9 10" id="KW-0520">NAD</keyword>
<organism evidence="12 13">
    <name type="scientific">Dehalobacter restrictus</name>
    <dbReference type="NCBI Taxonomy" id="55583"/>
    <lineage>
        <taxon>Bacteria</taxon>
        <taxon>Bacillati</taxon>
        <taxon>Bacillota</taxon>
        <taxon>Clostridia</taxon>
        <taxon>Eubacteriales</taxon>
        <taxon>Desulfitobacteriaceae</taxon>
        <taxon>Dehalobacter</taxon>
    </lineage>
</organism>
<evidence type="ECO:0000256" key="2">
    <source>
        <dbReference type="ARBA" id="ARBA00022490"/>
    </source>
</evidence>
<dbReference type="InterPro" id="IPR036188">
    <property type="entry name" value="FAD/NAD-bd_sf"/>
</dbReference>
<evidence type="ECO:0000256" key="10">
    <source>
        <dbReference type="HAMAP-Rule" id="MF_01037"/>
    </source>
</evidence>
<dbReference type="GO" id="GO:0047151">
    <property type="term" value="F:tRNA (uracil(54)-C5)-methyltransferase activity, 5,10-methylenetetrahydrofolate-dependent"/>
    <property type="evidence" value="ECO:0007669"/>
    <property type="project" value="UniProtKB-UniRule"/>
</dbReference>
<evidence type="ECO:0000259" key="11">
    <source>
        <dbReference type="Pfam" id="PF01134"/>
    </source>
</evidence>
<keyword evidence="3 10" id="KW-0489">Methyltransferase</keyword>
<dbReference type="Proteomes" id="UP000430508">
    <property type="component" value="Chromosome"/>
</dbReference>
<name>A0A857DJ34_9FIRM</name>
<dbReference type="EMBL" id="CP046996">
    <property type="protein sequence ID" value="QHA00196.1"/>
    <property type="molecule type" value="Genomic_DNA"/>
</dbReference>
<evidence type="ECO:0000256" key="3">
    <source>
        <dbReference type="ARBA" id="ARBA00022603"/>
    </source>
</evidence>
<comment type="function">
    <text evidence="10">Catalyzes the folate-dependent formation of 5-methyl-uridine at position 54 (M-5-U54) in all tRNAs.</text>
</comment>
<dbReference type="GO" id="GO:0002098">
    <property type="term" value="P:tRNA wobble uridine modification"/>
    <property type="evidence" value="ECO:0007669"/>
    <property type="project" value="TreeGrafter"/>
</dbReference>
<dbReference type="EC" id="2.1.1.74" evidence="10"/>
<feature type="binding site" evidence="10">
    <location>
        <begin position="8"/>
        <end position="13"/>
    </location>
    <ligand>
        <name>FAD</name>
        <dbReference type="ChEBI" id="CHEBI:57692"/>
    </ligand>
</feature>
<keyword evidence="2 10" id="KW-0963">Cytoplasm</keyword>
<dbReference type="InterPro" id="IPR040131">
    <property type="entry name" value="MnmG_N"/>
</dbReference>
<gene>
    <name evidence="10" type="primary">trmFO</name>
    <name evidence="12" type="ORF">GQ588_05800</name>
</gene>
<keyword evidence="7 10" id="KW-0274">FAD</keyword>
<accession>A0A857DJ34</accession>
<dbReference type="PANTHER" id="PTHR11806:SF2">
    <property type="entry name" value="METHYLENETETRAHYDROFOLATE--TRNA-(URACIL-5-)-METHYLTRANSFERASE TRMFO"/>
    <property type="match status" value="1"/>
</dbReference>
<dbReference type="RefSeq" id="WP_019225610.1">
    <property type="nucleotide sequence ID" value="NZ_CP046996.1"/>
</dbReference>
<evidence type="ECO:0000256" key="1">
    <source>
        <dbReference type="ARBA" id="ARBA00001974"/>
    </source>
</evidence>
<sequence length="436" mass="47740">MAKATIIGAGLAGPEAAWQMAQRGIDVDLYEMRPLKNTPVHQTEQFAELVCSNSLRAAGLENAVGLLKEEMRRLNSLIMAAADQTSVPAGGALAVDRNLFAQMVTDKISGHPNINIIREEVKAIPADEKVIIATGPLTTDELAADILRLTGKEALSFFDAAAPIVDLGTVDLSKAFWASRYDKGEADYLNCPLSKEAYETFYEALIQAEAAEVQGFEKNLVFEGCMPIEVMAQRGPMTMAFGPLKPVGIMNPHTGKQPFAVVQLRKENIQGSLLNLVGFQTHLKWSEQKRVFRLIPGLEHAEFVRYGVMHRNSFLNAPEVLNADFSCRVKPDLFFAGQITGVEGYVESAASGLLAGLNMARLLNGQDTLVFPPETALGGLARHLEGSPSVHFQPMNMNFGLITPLGERIKGKREKNARLSARALHELERFIEEKQL</sequence>
<dbReference type="HAMAP" id="MF_01037">
    <property type="entry name" value="TrmFO"/>
    <property type="match status" value="1"/>
</dbReference>
<dbReference type="GO" id="GO:0030488">
    <property type="term" value="P:tRNA methylation"/>
    <property type="evidence" value="ECO:0007669"/>
    <property type="project" value="TreeGrafter"/>
</dbReference>
<comment type="cofactor">
    <cofactor evidence="1 10">
        <name>FAD</name>
        <dbReference type="ChEBI" id="CHEBI:57692"/>
    </cofactor>
</comment>
<dbReference type="Gene3D" id="3.50.50.60">
    <property type="entry name" value="FAD/NAD(P)-binding domain"/>
    <property type="match status" value="2"/>
</dbReference>
<protein>
    <recommendedName>
        <fullName evidence="10">Methylenetetrahydrofolate--tRNA-(uracil-5-)-methyltransferase TrmFO</fullName>
        <ecNumber evidence="10">2.1.1.74</ecNumber>
    </recommendedName>
    <alternativeName>
        <fullName evidence="10">Folate-dependent tRNA (uracil-5-)-methyltransferase</fullName>
    </alternativeName>
    <alternativeName>
        <fullName evidence="10">Folate-dependent tRNA(M-5-U54)-methyltransferase</fullName>
    </alternativeName>
</protein>
<dbReference type="SUPFAM" id="SSF51905">
    <property type="entry name" value="FAD/NAD(P)-binding domain"/>
    <property type="match status" value="1"/>
</dbReference>
<dbReference type="NCBIfam" id="TIGR00137">
    <property type="entry name" value="gid_trmFO"/>
    <property type="match status" value="1"/>
</dbReference>
<reference evidence="12 13" key="1">
    <citation type="submission" date="2019-12" db="EMBL/GenBank/DDBJ databases">
        <title>Sequence classification of anaerobic respiratory reductive dehalogenases: First we see many, then we see few.</title>
        <authorList>
            <person name="Molenda O."/>
            <person name="Puentes Jacome L.A."/>
            <person name="Cao X."/>
            <person name="Nesbo C.L."/>
            <person name="Tang S."/>
            <person name="Morson N."/>
            <person name="Patron J."/>
            <person name="Lomheim L."/>
            <person name="Wishart D.S."/>
            <person name="Edwards E.A."/>
        </authorList>
    </citation>
    <scope>NUCLEOTIDE SEQUENCE [LARGE SCALE GENOMIC DNA]</scope>
    <source>
        <strain evidence="12 13">12DCA</strain>
    </source>
</reference>
<comment type="subcellular location">
    <subcellularLocation>
        <location evidence="10">Cytoplasm</location>
    </subcellularLocation>
</comment>
<keyword evidence="6 10" id="KW-0819">tRNA processing</keyword>
<evidence type="ECO:0000256" key="8">
    <source>
        <dbReference type="ARBA" id="ARBA00022857"/>
    </source>
</evidence>
<dbReference type="PANTHER" id="PTHR11806">
    <property type="entry name" value="GLUCOSE INHIBITED DIVISION PROTEIN A"/>
    <property type="match status" value="1"/>
</dbReference>
<evidence type="ECO:0000313" key="13">
    <source>
        <dbReference type="Proteomes" id="UP000430508"/>
    </source>
</evidence>
<dbReference type="InterPro" id="IPR002218">
    <property type="entry name" value="MnmG-rel"/>
</dbReference>
<comment type="similarity">
    <text evidence="10">Belongs to the MnmG family. TrmFO subfamily.</text>
</comment>
<keyword evidence="5 10" id="KW-0808">Transferase</keyword>
<proteinExistence type="inferred from homology"/>
<evidence type="ECO:0000256" key="5">
    <source>
        <dbReference type="ARBA" id="ARBA00022679"/>
    </source>
</evidence>
<evidence type="ECO:0000313" key="12">
    <source>
        <dbReference type="EMBL" id="QHA00196.1"/>
    </source>
</evidence>
<dbReference type="AlphaFoldDB" id="A0A857DJ34"/>
<dbReference type="NCBIfam" id="NF003739">
    <property type="entry name" value="PRK05335.1"/>
    <property type="match status" value="1"/>
</dbReference>
<evidence type="ECO:0000256" key="6">
    <source>
        <dbReference type="ARBA" id="ARBA00022694"/>
    </source>
</evidence>
<dbReference type="Pfam" id="PF01134">
    <property type="entry name" value="GIDA"/>
    <property type="match status" value="1"/>
</dbReference>
<evidence type="ECO:0000256" key="7">
    <source>
        <dbReference type="ARBA" id="ARBA00022827"/>
    </source>
</evidence>
<evidence type="ECO:0000256" key="9">
    <source>
        <dbReference type="ARBA" id="ARBA00023027"/>
    </source>
</evidence>
<keyword evidence="4 10" id="KW-0285">Flavoprotein</keyword>
<dbReference type="GO" id="GO:0005829">
    <property type="term" value="C:cytosol"/>
    <property type="evidence" value="ECO:0007669"/>
    <property type="project" value="TreeGrafter"/>
</dbReference>
<keyword evidence="8 10" id="KW-0521">NADP</keyword>
<dbReference type="InterPro" id="IPR004417">
    <property type="entry name" value="TrmFO"/>
</dbReference>
<evidence type="ECO:0000256" key="4">
    <source>
        <dbReference type="ARBA" id="ARBA00022630"/>
    </source>
</evidence>
<dbReference type="GO" id="GO:0050660">
    <property type="term" value="F:flavin adenine dinucleotide binding"/>
    <property type="evidence" value="ECO:0007669"/>
    <property type="project" value="UniProtKB-UniRule"/>
</dbReference>
<comment type="catalytic activity">
    <reaction evidence="10">
        <text>uridine(54) in tRNA + (6R)-5,10-methylene-5,6,7,8-tetrahydrofolate + NADH + H(+) = 5-methyluridine(54) in tRNA + (6S)-5,6,7,8-tetrahydrofolate + NAD(+)</text>
        <dbReference type="Rhea" id="RHEA:16873"/>
        <dbReference type="Rhea" id="RHEA-COMP:10167"/>
        <dbReference type="Rhea" id="RHEA-COMP:10193"/>
        <dbReference type="ChEBI" id="CHEBI:15378"/>
        <dbReference type="ChEBI" id="CHEBI:15636"/>
        <dbReference type="ChEBI" id="CHEBI:57453"/>
        <dbReference type="ChEBI" id="CHEBI:57540"/>
        <dbReference type="ChEBI" id="CHEBI:57945"/>
        <dbReference type="ChEBI" id="CHEBI:65315"/>
        <dbReference type="ChEBI" id="CHEBI:74447"/>
        <dbReference type="EC" id="2.1.1.74"/>
    </reaction>
</comment>